<dbReference type="GO" id="GO:0070593">
    <property type="term" value="P:dendrite self-avoidance"/>
    <property type="evidence" value="ECO:0007669"/>
    <property type="project" value="TreeGrafter"/>
</dbReference>
<keyword evidence="4" id="KW-1185">Reference proteome</keyword>
<dbReference type="GO" id="GO:0098632">
    <property type="term" value="F:cell-cell adhesion mediator activity"/>
    <property type="evidence" value="ECO:0007669"/>
    <property type="project" value="TreeGrafter"/>
</dbReference>
<dbReference type="InterPro" id="IPR036179">
    <property type="entry name" value="Ig-like_dom_sf"/>
</dbReference>
<sequence length="193" mass="21559">MLPRANLDLQTQYIHSKTLLPNPAPERVPEGRTIQLPCVPPDADPKPEIIWCKDGQEISGHSGTDSIADSNLILASDGSLIISATRLSDSANYSCEAWNIANRRTTPVVQLLVYAQHPYFIATSGHFYGDGHFLSFCLNGGMDTRGNNIKKKIFCSFEGHNKFICEGKQKEESFECFCLSLMYNWCGIQQQQQ</sequence>
<dbReference type="GO" id="GO:0030424">
    <property type="term" value="C:axon"/>
    <property type="evidence" value="ECO:0007669"/>
    <property type="project" value="TreeGrafter"/>
</dbReference>
<feature type="domain" description="Ig-like" evidence="3">
    <location>
        <begin position="21"/>
        <end position="106"/>
    </location>
</feature>
<dbReference type="PANTHER" id="PTHR10075:SF100">
    <property type="entry name" value="FASCICLIN-2"/>
    <property type="match status" value="1"/>
</dbReference>
<dbReference type="InterPro" id="IPR007110">
    <property type="entry name" value="Ig-like_dom"/>
</dbReference>
<accession>A0A915CWZ2</accession>
<proteinExistence type="predicted"/>
<dbReference type="Proteomes" id="UP000887574">
    <property type="component" value="Unplaced"/>
</dbReference>
<dbReference type="InterPro" id="IPR003599">
    <property type="entry name" value="Ig_sub"/>
</dbReference>
<keyword evidence="1" id="KW-0677">Repeat</keyword>
<dbReference type="SMART" id="SM00409">
    <property type="entry name" value="IG"/>
    <property type="match status" value="1"/>
</dbReference>
<evidence type="ECO:0000256" key="2">
    <source>
        <dbReference type="ARBA" id="ARBA00023319"/>
    </source>
</evidence>
<dbReference type="SMART" id="SM00408">
    <property type="entry name" value="IGc2"/>
    <property type="match status" value="1"/>
</dbReference>
<dbReference type="InterPro" id="IPR003598">
    <property type="entry name" value="Ig_sub2"/>
</dbReference>
<evidence type="ECO:0000259" key="3">
    <source>
        <dbReference type="PROSITE" id="PS50835"/>
    </source>
</evidence>
<evidence type="ECO:0000256" key="1">
    <source>
        <dbReference type="ARBA" id="ARBA00022737"/>
    </source>
</evidence>
<evidence type="ECO:0000313" key="5">
    <source>
        <dbReference type="WBParaSite" id="jg13217.1"/>
    </source>
</evidence>
<organism evidence="4 5">
    <name type="scientific">Ditylenchus dipsaci</name>
    <dbReference type="NCBI Taxonomy" id="166011"/>
    <lineage>
        <taxon>Eukaryota</taxon>
        <taxon>Metazoa</taxon>
        <taxon>Ecdysozoa</taxon>
        <taxon>Nematoda</taxon>
        <taxon>Chromadorea</taxon>
        <taxon>Rhabditida</taxon>
        <taxon>Tylenchina</taxon>
        <taxon>Tylenchomorpha</taxon>
        <taxon>Sphaerularioidea</taxon>
        <taxon>Anguinidae</taxon>
        <taxon>Anguininae</taxon>
        <taxon>Ditylenchus</taxon>
    </lineage>
</organism>
<dbReference type="Pfam" id="PF13927">
    <property type="entry name" value="Ig_3"/>
    <property type="match status" value="1"/>
</dbReference>
<reference evidence="5" key="1">
    <citation type="submission" date="2022-11" db="UniProtKB">
        <authorList>
            <consortium name="WormBaseParasite"/>
        </authorList>
    </citation>
    <scope>IDENTIFICATION</scope>
</reference>
<dbReference type="GO" id="GO:0007411">
    <property type="term" value="P:axon guidance"/>
    <property type="evidence" value="ECO:0007669"/>
    <property type="project" value="TreeGrafter"/>
</dbReference>
<dbReference type="Gene3D" id="2.60.40.10">
    <property type="entry name" value="Immunoglobulins"/>
    <property type="match status" value="1"/>
</dbReference>
<dbReference type="PANTHER" id="PTHR10075">
    <property type="entry name" value="BASIGIN RELATED"/>
    <property type="match status" value="1"/>
</dbReference>
<dbReference type="GO" id="GO:0007156">
    <property type="term" value="P:homophilic cell adhesion via plasma membrane adhesion molecules"/>
    <property type="evidence" value="ECO:0007669"/>
    <property type="project" value="TreeGrafter"/>
</dbReference>
<name>A0A915CWZ2_9BILA</name>
<protein>
    <submittedName>
        <fullName evidence="5">Ig-like domain-containing protein</fullName>
    </submittedName>
</protein>
<dbReference type="InterPro" id="IPR013783">
    <property type="entry name" value="Ig-like_fold"/>
</dbReference>
<dbReference type="WBParaSite" id="jg13217.1">
    <property type="protein sequence ID" value="jg13217.1"/>
    <property type="gene ID" value="jg13217"/>
</dbReference>
<evidence type="ECO:0000313" key="4">
    <source>
        <dbReference type="Proteomes" id="UP000887574"/>
    </source>
</evidence>
<dbReference type="AlphaFoldDB" id="A0A915CWZ2"/>
<dbReference type="SUPFAM" id="SSF48726">
    <property type="entry name" value="Immunoglobulin"/>
    <property type="match status" value="1"/>
</dbReference>
<keyword evidence="2" id="KW-0393">Immunoglobulin domain</keyword>
<dbReference type="PROSITE" id="PS50835">
    <property type="entry name" value="IG_LIKE"/>
    <property type="match status" value="1"/>
</dbReference>
<dbReference type="GO" id="GO:0005886">
    <property type="term" value="C:plasma membrane"/>
    <property type="evidence" value="ECO:0007669"/>
    <property type="project" value="TreeGrafter"/>
</dbReference>